<dbReference type="InterPro" id="IPR019587">
    <property type="entry name" value="Polyketide_cyclase/dehydratase"/>
</dbReference>
<protein>
    <recommendedName>
        <fullName evidence="3">Polyketide cyclase / dehydrase and lipid transport</fullName>
    </recommendedName>
</protein>
<proteinExistence type="predicted"/>
<organism evidence="1 2">
    <name type="scientific">Kribbella hippodromi</name>
    <dbReference type="NCBI Taxonomy" id="434347"/>
    <lineage>
        <taxon>Bacteria</taxon>
        <taxon>Bacillati</taxon>
        <taxon>Actinomycetota</taxon>
        <taxon>Actinomycetes</taxon>
        <taxon>Propionibacteriales</taxon>
        <taxon>Kribbellaceae</taxon>
        <taxon>Kribbella</taxon>
    </lineage>
</organism>
<dbReference type="Gene3D" id="3.30.530.20">
    <property type="match status" value="1"/>
</dbReference>
<dbReference type="EMBL" id="BAAAPH010000020">
    <property type="protein sequence ID" value="GAA1592272.1"/>
    <property type="molecule type" value="Genomic_DNA"/>
</dbReference>
<evidence type="ECO:0000313" key="1">
    <source>
        <dbReference type="EMBL" id="GAA1592272.1"/>
    </source>
</evidence>
<accession>A0ABP4PV95</accession>
<gene>
    <name evidence="1" type="ORF">GCM10009804_55730</name>
</gene>
<dbReference type="Proteomes" id="UP001501705">
    <property type="component" value="Unassembled WGS sequence"/>
</dbReference>
<keyword evidence="2" id="KW-1185">Reference proteome</keyword>
<dbReference type="SUPFAM" id="SSF55961">
    <property type="entry name" value="Bet v1-like"/>
    <property type="match status" value="1"/>
</dbReference>
<sequence length="145" mass="15995">MPEAVHTIRIHRPPAAVFAYFADGENDPQWRTGVKEIIRNGPIGPGMTYRQRIAGPGGRAIPSDYKVTAYEPDSHLAFEVTAGPVRPIGDYRFEPVPDGTEVTLKLTADLTGLKKLLMTKPVQHSMDTEVSALDRAKQILEQTTQ</sequence>
<dbReference type="InterPro" id="IPR023393">
    <property type="entry name" value="START-like_dom_sf"/>
</dbReference>
<reference evidence="2" key="1">
    <citation type="journal article" date="2019" name="Int. J. Syst. Evol. Microbiol.">
        <title>The Global Catalogue of Microorganisms (GCM) 10K type strain sequencing project: providing services to taxonomists for standard genome sequencing and annotation.</title>
        <authorList>
            <consortium name="The Broad Institute Genomics Platform"/>
            <consortium name="The Broad Institute Genome Sequencing Center for Infectious Disease"/>
            <person name="Wu L."/>
            <person name="Ma J."/>
        </authorList>
    </citation>
    <scope>NUCLEOTIDE SEQUENCE [LARGE SCALE GENOMIC DNA]</scope>
    <source>
        <strain evidence="2">JCM 15572</strain>
    </source>
</reference>
<evidence type="ECO:0000313" key="2">
    <source>
        <dbReference type="Proteomes" id="UP001501705"/>
    </source>
</evidence>
<comment type="caution">
    <text evidence="1">The sequence shown here is derived from an EMBL/GenBank/DDBJ whole genome shotgun (WGS) entry which is preliminary data.</text>
</comment>
<dbReference type="RefSeq" id="WP_344237953.1">
    <property type="nucleotide sequence ID" value="NZ_BAAAPH010000020.1"/>
</dbReference>
<name>A0ABP4PV95_9ACTN</name>
<dbReference type="Pfam" id="PF10604">
    <property type="entry name" value="Polyketide_cyc2"/>
    <property type="match status" value="1"/>
</dbReference>
<evidence type="ECO:0008006" key="3">
    <source>
        <dbReference type="Google" id="ProtNLM"/>
    </source>
</evidence>